<sequence length="84" mass="8616">MAAPSGSVFATQPLPGNSLALSAEADPGRGSGRWMGRKQPRRLVLMLLGPPSGQGAGGGARTRDRRVPAVLRADSLHCATDAPI</sequence>
<name>A0AAV3Z6C3_9GAST</name>
<dbReference type="EMBL" id="BLXT01001936">
    <property type="protein sequence ID" value="GFN89543.1"/>
    <property type="molecule type" value="Genomic_DNA"/>
</dbReference>
<evidence type="ECO:0000313" key="3">
    <source>
        <dbReference type="Proteomes" id="UP000735302"/>
    </source>
</evidence>
<protein>
    <submittedName>
        <fullName evidence="2">Uncharacterized protein</fullName>
    </submittedName>
</protein>
<evidence type="ECO:0000313" key="2">
    <source>
        <dbReference type="EMBL" id="GFN89543.1"/>
    </source>
</evidence>
<keyword evidence="3" id="KW-1185">Reference proteome</keyword>
<organism evidence="2 3">
    <name type="scientific">Plakobranchus ocellatus</name>
    <dbReference type="NCBI Taxonomy" id="259542"/>
    <lineage>
        <taxon>Eukaryota</taxon>
        <taxon>Metazoa</taxon>
        <taxon>Spiralia</taxon>
        <taxon>Lophotrochozoa</taxon>
        <taxon>Mollusca</taxon>
        <taxon>Gastropoda</taxon>
        <taxon>Heterobranchia</taxon>
        <taxon>Euthyneura</taxon>
        <taxon>Panpulmonata</taxon>
        <taxon>Sacoglossa</taxon>
        <taxon>Placobranchoidea</taxon>
        <taxon>Plakobranchidae</taxon>
        <taxon>Plakobranchus</taxon>
    </lineage>
</organism>
<comment type="caution">
    <text evidence="2">The sequence shown here is derived from an EMBL/GenBank/DDBJ whole genome shotgun (WGS) entry which is preliminary data.</text>
</comment>
<dbReference type="Proteomes" id="UP000735302">
    <property type="component" value="Unassembled WGS sequence"/>
</dbReference>
<accession>A0AAV3Z6C3</accession>
<reference evidence="2 3" key="1">
    <citation type="journal article" date="2021" name="Elife">
        <title>Chloroplast acquisition without the gene transfer in kleptoplastic sea slugs, Plakobranchus ocellatus.</title>
        <authorList>
            <person name="Maeda T."/>
            <person name="Takahashi S."/>
            <person name="Yoshida T."/>
            <person name="Shimamura S."/>
            <person name="Takaki Y."/>
            <person name="Nagai Y."/>
            <person name="Toyoda A."/>
            <person name="Suzuki Y."/>
            <person name="Arimoto A."/>
            <person name="Ishii H."/>
            <person name="Satoh N."/>
            <person name="Nishiyama T."/>
            <person name="Hasebe M."/>
            <person name="Maruyama T."/>
            <person name="Minagawa J."/>
            <person name="Obokata J."/>
            <person name="Shigenobu S."/>
        </authorList>
    </citation>
    <scope>NUCLEOTIDE SEQUENCE [LARGE SCALE GENOMIC DNA]</scope>
</reference>
<dbReference type="AlphaFoldDB" id="A0AAV3Z6C3"/>
<feature type="region of interest" description="Disordered" evidence="1">
    <location>
        <begin position="1"/>
        <end position="37"/>
    </location>
</feature>
<gene>
    <name evidence="2" type="ORF">PoB_001604900</name>
</gene>
<evidence type="ECO:0000256" key="1">
    <source>
        <dbReference type="SAM" id="MobiDB-lite"/>
    </source>
</evidence>
<proteinExistence type="predicted"/>